<name>A0ABZ3HC91_9BACT</name>
<evidence type="ECO:0000313" key="5">
    <source>
        <dbReference type="EMBL" id="XAU15909.1"/>
    </source>
</evidence>
<dbReference type="SUPFAM" id="SSF51419">
    <property type="entry name" value="PLP-binding barrel"/>
    <property type="match status" value="1"/>
</dbReference>
<evidence type="ECO:0000256" key="2">
    <source>
        <dbReference type="HAMAP-Rule" id="MF_02087"/>
    </source>
</evidence>
<feature type="domain" description="Alanine racemase N-terminal" evidence="4">
    <location>
        <begin position="10"/>
        <end position="222"/>
    </location>
</feature>
<evidence type="ECO:0000256" key="1">
    <source>
        <dbReference type="ARBA" id="ARBA00022898"/>
    </source>
</evidence>
<dbReference type="PROSITE" id="PS01211">
    <property type="entry name" value="UPF0001"/>
    <property type="match status" value="1"/>
</dbReference>
<keyword evidence="1 2" id="KW-0663">Pyridoxal phosphate</keyword>
<accession>A0ABZ3HC91</accession>
<reference evidence="5 6" key="1">
    <citation type="submission" date="2024-03" db="EMBL/GenBank/DDBJ databases">
        <title>Sulfurimonas sp. HSL3-1.</title>
        <authorList>
            <person name="Wang S."/>
        </authorList>
    </citation>
    <scope>NUCLEOTIDE SEQUENCE [LARGE SCALE GENOMIC DNA]</scope>
    <source>
        <strain evidence="5 6">HSL3-1</strain>
    </source>
</reference>
<evidence type="ECO:0000256" key="3">
    <source>
        <dbReference type="RuleBase" id="RU004514"/>
    </source>
</evidence>
<dbReference type="Pfam" id="PF01168">
    <property type="entry name" value="Ala_racemase_N"/>
    <property type="match status" value="1"/>
</dbReference>
<proteinExistence type="inferred from homology"/>
<gene>
    <name evidence="5" type="ORF">WCY31_04195</name>
</gene>
<sequence length="225" mass="25207">MTQTEYKIYIDKIVERIERARILVSEHHIVKVVAVSKYVDTEAVKALYAIGQRAFGENKVQDMKTKMETLEDLPLEWHFIGSLQKNKINQLIDLDPFLMQSLHSLELAQALDKRLEAKGKTMECLLQINSAKEETKSGVMPEAASDIYAQIAESCPRIDLRGVMSIGAHTENNDHIKQSFETTRKIFDGLKGAEICSMGMSGDFELAIACGSTMVRLGSLLFPGR</sequence>
<evidence type="ECO:0000259" key="4">
    <source>
        <dbReference type="Pfam" id="PF01168"/>
    </source>
</evidence>
<dbReference type="RefSeq" id="WP_345971015.1">
    <property type="nucleotide sequence ID" value="NZ_CP147920.1"/>
</dbReference>
<dbReference type="HAMAP" id="MF_02087">
    <property type="entry name" value="PLP_homeostasis"/>
    <property type="match status" value="1"/>
</dbReference>
<comment type="function">
    <text evidence="2">Pyridoxal 5'-phosphate (PLP)-binding protein, which is involved in PLP homeostasis.</text>
</comment>
<comment type="similarity">
    <text evidence="2 3">Belongs to the pyridoxal phosphate-binding protein YggS/PROSC family.</text>
</comment>
<feature type="modified residue" description="N6-(pyridoxal phosphate)lysine" evidence="2">
    <location>
        <position position="37"/>
    </location>
</feature>
<dbReference type="PANTHER" id="PTHR10146:SF14">
    <property type="entry name" value="PYRIDOXAL PHOSPHATE HOMEOSTASIS PROTEIN"/>
    <property type="match status" value="1"/>
</dbReference>
<keyword evidence="6" id="KW-1185">Reference proteome</keyword>
<dbReference type="Proteomes" id="UP001447842">
    <property type="component" value="Chromosome"/>
</dbReference>
<protein>
    <recommendedName>
        <fullName evidence="2">Pyridoxal phosphate homeostasis protein</fullName>
        <shortName evidence="2">PLP homeostasis protein</shortName>
    </recommendedName>
</protein>
<dbReference type="CDD" id="cd00635">
    <property type="entry name" value="PLPDE_III_YBL036c_like"/>
    <property type="match status" value="1"/>
</dbReference>
<dbReference type="InterPro" id="IPR029066">
    <property type="entry name" value="PLP-binding_barrel"/>
</dbReference>
<dbReference type="NCBIfam" id="TIGR00044">
    <property type="entry name" value="YggS family pyridoxal phosphate-dependent enzyme"/>
    <property type="match status" value="1"/>
</dbReference>
<dbReference type="EMBL" id="CP147920">
    <property type="protein sequence ID" value="XAU15909.1"/>
    <property type="molecule type" value="Genomic_DNA"/>
</dbReference>
<dbReference type="PIRSF" id="PIRSF004848">
    <property type="entry name" value="YBL036c_PLPDEIII"/>
    <property type="match status" value="1"/>
</dbReference>
<dbReference type="Gene3D" id="3.20.20.10">
    <property type="entry name" value="Alanine racemase"/>
    <property type="match status" value="1"/>
</dbReference>
<dbReference type="InterPro" id="IPR011078">
    <property type="entry name" value="PyrdxlP_homeostasis"/>
</dbReference>
<dbReference type="InterPro" id="IPR001608">
    <property type="entry name" value="Ala_racemase_N"/>
</dbReference>
<organism evidence="5 6">
    <name type="scientific">Sulfurimonas diazotrophicus</name>
    <dbReference type="NCBI Taxonomy" id="3131939"/>
    <lineage>
        <taxon>Bacteria</taxon>
        <taxon>Pseudomonadati</taxon>
        <taxon>Campylobacterota</taxon>
        <taxon>Epsilonproteobacteria</taxon>
        <taxon>Campylobacterales</taxon>
        <taxon>Sulfurimonadaceae</taxon>
        <taxon>Sulfurimonas</taxon>
    </lineage>
</organism>
<evidence type="ECO:0000313" key="6">
    <source>
        <dbReference type="Proteomes" id="UP001447842"/>
    </source>
</evidence>
<dbReference type="PANTHER" id="PTHR10146">
    <property type="entry name" value="PROLINE SYNTHETASE CO-TRANSCRIBED BACTERIAL HOMOLOG PROTEIN"/>
    <property type="match status" value="1"/>
</dbReference>